<feature type="domain" description="Carbohydrate kinase FGGY N-terminal" evidence="5">
    <location>
        <begin position="9"/>
        <end position="242"/>
    </location>
</feature>
<dbReference type="InterPro" id="IPR043129">
    <property type="entry name" value="ATPase_NBD"/>
</dbReference>
<dbReference type="PIRSF" id="PIRSF000538">
    <property type="entry name" value="GlpK"/>
    <property type="match status" value="1"/>
</dbReference>
<gene>
    <name evidence="7" type="ORF">OG398_36175</name>
</gene>
<dbReference type="CDD" id="cd07773">
    <property type="entry name" value="ASKHA_NBD_FGGY_FK"/>
    <property type="match status" value="1"/>
</dbReference>
<keyword evidence="2" id="KW-0859">Xylose metabolism</keyword>
<dbReference type="EMBL" id="CP108313">
    <property type="protein sequence ID" value="WTW73287.1"/>
    <property type="molecule type" value="Genomic_DNA"/>
</dbReference>
<feature type="domain" description="Carbohydrate kinase FGGY C-terminal" evidence="6">
    <location>
        <begin position="256"/>
        <end position="447"/>
    </location>
</feature>
<dbReference type="InterPro" id="IPR018485">
    <property type="entry name" value="FGGY_C"/>
</dbReference>
<dbReference type="GO" id="GO:0016301">
    <property type="term" value="F:kinase activity"/>
    <property type="evidence" value="ECO:0007669"/>
    <property type="project" value="UniProtKB-KW"/>
</dbReference>
<name>A0AAU2W076_9ACTN</name>
<dbReference type="GO" id="GO:0042732">
    <property type="term" value="P:D-xylose metabolic process"/>
    <property type="evidence" value="ECO:0007669"/>
    <property type="project" value="UniProtKB-KW"/>
</dbReference>
<dbReference type="Pfam" id="PF00370">
    <property type="entry name" value="FGGY_N"/>
    <property type="match status" value="1"/>
</dbReference>
<dbReference type="InterPro" id="IPR000577">
    <property type="entry name" value="Carb_kinase_FGGY"/>
</dbReference>
<evidence type="ECO:0000256" key="1">
    <source>
        <dbReference type="ARBA" id="ARBA00009156"/>
    </source>
</evidence>
<evidence type="ECO:0000256" key="2">
    <source>
        <dbReference type="ARBA" id="ARBA00022629"/>
    </source>
</evidence>
<organism evidence="7">
    <name type="scientific">Streptomyces sp. NBC_00008</name>
    <dbReference type="NCBI Taxonomy" id="2903610"/>
    <lineage>
        <taxon>Bacteria</taxon>
        <taxon>Bacillati</taxon>
        <taxon>Actinomycetota</taxon>
        <taxon>Actinomycetes</taxon>
        <taxon>Kitasatosporales</taxon>
        <taxon>Streptomycetaceae</taxon>
        <taxon>Streptomyces</taxon>
    </lineage>
</organism>
<dbReference type="Pfam" id="PF02782">
    <property type="entry name" value="FGGY_C"/>
    <property type="match status" value="1"/>
</dbReference>
<accession>A0AAU2W076</accession>
<evidence type="ECO:0000256" key="4">
    <source>
        <dbReference type="ARBA" id="ARBA00022777"/>
    </source>
</evidence>
<dbReference type="SUPFAM" id="SSF53067">
    <property type="entry name" value="Actin-like ATPase domain"/>
    <property type="match status" value="2"/>
</dbReference>
<dbReference type="PANTHER" id="PTHR43095">
    <property type="entry name" value="SUGAR KINASE"/>
    <property type="match status" value="1"/>
</dbReference>
<protein>
    <submittedName>
        <fullName evidence="7">FGGY family carbohydrate kinase</fullName>
    </submittedName>
</protein>
<proteinExistence type="inferred from homology"/>
<sequence length="490" mass="50857">MSPRSPLLAGVDVGTTHIKALIRDTDGTVLARAVRRTPVAPGHRHPADGVLAAALDALNDCADAAGGPPDAIGVTGMAEAGVPLDRDGRPLGDLRAWSDPEPAPYARSLGERLGAGALHRATGILPSPKAPLAKWCALAARETQTAARMHAWAGAADLLVHALTGRLGTDGTFAQRTMAWDPHHERWIAELLAEARLEPRHMPPVHAPGDPVGTVTPAVAARHRLRAGTPVVVAGHDHLVGAWAAGAHTAGQVADSMGTAEAVLTVSATPPDHEAAAAEGMSWGRHADGEHFIVLAGMRGSGALVEWFCDRFLTGVRGSDRYAEFERLARSLPATPTGLVLTPYPGGRSAPRPDPYATLDVRGLGLDHGPAELARAVLEGTAHHARWMADVQATVCGAAPDSVTLLGGSTRLRVWTELKAAVCPWPTRVCAEPEAPALGAAQWAGAALGLDPAAATAPSDPVVPAPTTAEAHRAFHHDRFLTAVEPTAPP</sequence>
<evidence type="ECO:0000259" key="5">
    <source>
        <dbReference type="Pfam" id="PF00370"/>
    </source>
</evidence>
<evidence type="ECO:0000256" key="3">
    <source>
        <dbReference type="ARBA" id="ARBA00022679"/>
    </source>
</evidence>
<reference evidence="7" key="1">
    <citation type="submission" date="2022-10" db="EMBL/GenBank/DDBJ databases">
        <title>The complete genomes of actinobacterial strains from the NBC collection.</title>
        <authorList>
            <person name="Joergensen T.S."/>
            <person name="Alvarez Arevalo M."/>
            <person name="Sterndorff E.B."/>
            <person name="Faurdal D."/>
            <person name="Vuksanovic O."/>
            <person name="Mourched A.-S."/>
            <person name="Charusanti P."/>
            <person name="Shaw S."/>
            <person name="Blin K."/>
            <person name="Weber T."/>
        </authorList>
    </citation>
    <scope>NUCLEOTIDE SEQUENCE</scope>
    <source>
        <strain evidence="7">NBC_00008</strain>
    </source>
</reference>
<dbReference type="AlphaFoldDB" id="A0AAU2W076"/>
<dbReference type="Gene3D" id="3.30.420.40">
    <property type="match status" value="2"/>
</dbReference>
<keyword evidence="2" id="KW-0119">Carbohydrate metabolism</keyword>
<keyword evidence="4 7" id="KW-0418">Kinase</keyword>
<dbReference type="InterPro" id="IPR050406">
    <property type="entry name" value="FGGY_Carb_Kinase"/>
</dbReference>
<evidence type="ECO:0000313" key="7">
    <source>
        <dbReference type="EMBL" id="WTW73287.1"/>
    </source>
</evidence>
<keyword evidence="3" id="KW-0808">Transferase</keyword>
<comment type="similarity">
    <text evidence="1">Belongs to the FGGY kinase family.</text>
</comment>
<dbReference type="InterPro" id="IPR018484">
    <property type="entry name" value="FGGY_N"/>
</dbReference>
<evidence type="ECO:0000259" key="6">
    <source>
        <dbReference type="Pfam" id="PF02782"/>
    </source>
</evidence>
<dbReference type="PANTHER" id="PTHR43095:SF5">
    <property type="entry name" value="XYLULOSE KINASE"/>
    <property type="match status" value="1"/>
</dbReference>